<evidence type="ECO:0000313" key="1">
    <source>
        <dbReference type="EMBL" id="KAL0467343.1"/>
    </source>
</evidence>
<comment type="caution">
    <text evidence="1">The sequence shown here is derived from an EMBL/GenBank/DDBJ whole genome shotgun (WGS) entry which is preliminary data.</text>
</comment>
<sequence>MCTLGQGQGFVDAFWCRENDGLRLRHTRIDSIHTFVKKPPTGRGKLLGTPKSIFPFCTLRSHVPRPICSNGDRTNANARKPLRVCTKCLGYVGSPPGGDACSVFNAAGRSDLQQAFRYGGSGREREGKGREGNTEQTYTVKVYVVLSSTQLPHVLSPMITYNPALYDQGRALSKTNISVC</sequence>
<protein>
    <recommendedName>
        <fullName evidence="3">Questionable protein</fullName>
    </recommendedName>
</protein>
<name>A0ABR3D692_NEUIN</name>
<evidence type="ECO:0008006" key="3">
    <source>
        <dbReference type="Google" id="ProtNLM"/>
    </source>
</evidence>
<gene>
    <name evidence="1" type="ORF">QR685DRAFT_600057</name>
</gene>
<organism evidence="1 2">
    <name type="scientific">Neurospora intermedia</name>
    <dbReference type="NCBI Taxonomy" id="5142"/>
    <lineage>
        <taxon>Eukaryota</taxon>
        <taxon>Fungi</taxon>
        <taxon>Dikarya</taxon>
        <taxon>Ascomycota</taxon>
        <taxon>Pezizomycotina</taxon>
        <taxon>Sordariomycetes</taxon>
        <taxon>Sordariomycetidae</taxon>
        <taxon>Sordariales</taxon>
        <taxon>Sordariaceae</taxon>
        <taxon>Neurospora</taxon>
    </lineage>
</organism>
<dbReference type="EMBL" id="JAVLET010000010">
    <property type="protein sequence ID" value="KAL0467343.1"/>
    <property type="molecule type" value="Genomic_DNA"/>
</dbReference>
<reference evidence="1 2" key="1">
    <citation type="submission" date="2023-09" db="EMBL/GenBank/DDBJ databases">
        <title>Multi-omics analysis of a traditional fermented food reveals byproduct-associated fungal strains for waste-to-food upcycling.</title>
        <authorList>
            <consortium name="Lawrence Berkeley National Laboratory"/>
            <person name="Rekdal V.M."/>
            <person name="Villalobos-Escobedo J.M."/>
            <person name="Rodriguez-Valeron N."/>
            <person name="Garcia M.O."/>
            <person name="Vasquez D.P."/>
            <person name="Damayanti I."/>
            <person name="Sorensen P.M."/>
            <person name="Baidoo E.E."/>
            <person name="De Carvalho A.C."/>
            <person name="Riley R."/>
            <person name="Lipzen A."/>
            <person name="He G."/>
            <person name="Yan M."/>
            <person name="Haridas S."/>
            <person name="Daum C."/>
            <person name="Yoshinaga Y."/>
            <person name="Ng V."/>
            <person name="Grigoriev I.V."/>
            <person name="Munk R."/>
            <person name="Nuraida L."/>
            <person name="Wijaya C.H."/>
            <person name="Morales P.-C."/>
            <person name="Keasling J.D."/>
        </authorList>
    </citation>
    <scope>NUCLEOTIDE SEQUENCE [LARGE SCALE GENOMIC DNA]</scope>
    <source>
        <strain evidence="1 2">FGSC 2613</strain>
    </source>
</reference>
<keyword evidence="2" id="KW-1185">Reference proteome</keyword>
<proteinExistence type="predicted"/>
<accession>A0ABR3D692</accession>
<evidence type="ECO:0000313" key="2">
    <source>
        <dbReference type="Proteomes" id="UP001451303"/>
    </source>
</evidence>
<dbReference type="Proteomes" id="UP001451303">
    <property type="component" value="Unassembled WGS sequence"/>
</dbReference>